<keyword evidence="3" id="KW-1185">Reference proteome</keyword>
<feature type="compositionally biased region" description="Low complexity" evidence="1">
    <location>
        <begin position="109"/>
        <end position="125"/>
    </location>
</feature>
<dbReference type="RefSeq" id="WP_184539160.1">
    <property type="nucleotide sequence ID" value="NZ_JACHMP010000001.1"/>
</dbReference>
<feature type="compositionally biased region" description="Pro residues" evidence="1">
    <location>
        <begin position="97"/>
        <end position="108"/>
    </location>
</feature>
<protein>
    <submittedName>
        <fullName evidence="2">Uncharacterized protein</fullName>
    </submittedName>
</protein>
<dbReference type="EMBL" id="JACHMP010000001">
    <property type="protein sequence ID" value="MBB5819070.1"/>
    <property type="molecule type" value="Genomic_DNA"/>
</dbReference>
<name>A0A7W9MFR8_9ACTN</name>
<proteinExistence type="predicted"/>
<feature type="compositionally biased region" description="Pro residues" evidence="1">
    <location>
        <begin position="69"/>
        <end position="89"/>
    </location>
</feature>
<evidence type="ECO:0000313" key="2">
    <source>
        <dbReference type="EMBL" id="MBB5819070.1"/>
    </source>
</evidence>
<organism evidence="2 3">
    <name type="scientific">Streptosporangium becharense</name>
    <dbReference type="NCBI Taxonomy" id="1816182"/>
    <lineage>
        <taxon>Bacteria</taxon>
        <taxon>Bacillati</taxon>
        <taxon>Actinomycetota</taxon>
        <taxon>Actinomycetes</taxon>
        <taxon>Streptosporangiales</taxon>
        <taxon>Streptosporangiaceae</taxon>
        <taxon>Streptosporangium</taxon>
    </lineage>
</organism>
<evidence type="ECO:0000256" key="1">
    <source>
        <dbReference type="SAM" id="MobiDB-lite"/>
    </source>
</evidence>
<dbReference type="Proteomes" id="UP000540685">
    <property type="component" value="Unassembled WGS sequence"/>
</dbReference>
<evidence type="ECO:0000313" key="3">
    <source>
        <dbReference type="Proteomes" id="UP000540685"/>
    </source>
</evidence>
<accession>A0A7W9MFR8</accession>
<feature type="region of interest" description="Disordered" evidence="1">
    <location>
        <begin position="69"/>
        <end position="173"/>
    </location>
</feature>
<comment type="caution">
    <text evidence="2">The sequence shown here is derived from an EMBL/GenBank/DDBJ whole genome shotgun (WGS) entry which is preliminary data.</text>
</comment>
<dbReference type="AlphaFoldDB" id="A0A7W9MFR8"/>
<feature type="compositionally biased region" description="Basic residues" evidence="1">
    <location>
        <begin position="163"/>
        <end position="173"/>
    </location>
</feature>
<reference evidence="2 3" key="1">
    <citation type="submission" date="2020-08" db="EMBL/GenBank/DDBJ databases">
        <title>Sequencing the genomes of 1000 actinobacteria strains.</title>
        <authorList>
            <person name="Klenk H.-P."/>
        </authorList>
    </citation>
    <scope>NUCLEOTIDE SEQUENCE [LARGE SCALE GENOMIC DNA]</scope>
    <source>
        <strain evidence="2 3">DSM 46887</strain>
    </source>
</reference>
<sequence>MFLLGVSWLVLTPLCLWNLFRGGTLVRLTSVLALVALEGATVWAGVQFPRPGPVPVAASPTAVPAAPSPIAMPPVPAAAPPVTPSPTPVGPSRIPITPSPAPASPAPPVAAGGQARPSGGSPETAGAERAERRTRAARNARPRDGRTASCPAAPTPERAWTAGHRRSPCARHR</sequence>
<gene>
    <name evidence="2" type="ORF">F4562_002132</name>
</gene>